<dbReference type="Proteomes" id="UP000054567">
    <property type="component" value="Unassembled WGS sequence"/>
</dbReference>
<feature type="region of interest" description="Disordered" evidence="1">
    <location>
        <begin position="1"/>
        <end position="38"/>
    </location>
</feature>
<accession>A0A0J6IDB6</accession>
<evidence type="ECO:0000256" key="1">
    <source>
        <dbReference type="SAM" id="MobiDB-lite"/>
    </source>
</evidence>
<reference evidence="3" key="3">
    <citation type="journal article" date="2010" name="Genome Res.">
        <title>Population genomic sequencing of Coccidioides fungi reveals recent hybridization and transposon control.</title>
        <authorList>
            <person name="Neafsey D.E."/>
            <person name="Barker B.M."/>
            <person name="Sharpton T.J."/>
            <person name="Stajich J.E."/>
            <person name="Park D.J."/>
            <person name="Whiston E."/>
            <person name="Hung C.-Y."/>
            <person name="McMahan C."/>
            <person name="White J."/>
            <person name="Sykes S."/>
            <person name="Heiman D."/>
            <person name="Young S."/>
            <person name="Zeng Q."/>
            <person name="Abouelleil A."/>
            <person name="Aftuck L."/>
            <person name="Bessette D."/>
            <person name="Brown A."/>
            <person name="FitzGerald M."/>
            <person name="Lui A."/>
            <person name="Macdonald J.P."/>
            <person name="Priest M."/>
            <person name="Orbach M.J."/>
            <person name="Galgiani J.N."/>
            <person name="Kirkland T.N."/>
            <person name="Cole G.T."/>
            <person name="Birren B.W."/>
            <person name="Henn M.R."/>
            <person name="Taylor J.W."/>
            <person name="Rounsley S.D."/>
        </authorList>
    </citation>
    <scope>NUCLEOTIDE SEQUENCE [LARGE SCALE GENOMIC DNA]</scope>
    <source>
        <strain evidence="3">RMSCC 3488</strain>
    </source>
</reference>
<reference evidence="3" key="2">
    <citation type="journal article" date="2009" name="Genome Res.">
        <title>Comparative genomic analyses of the human fungal pathogens Coccidioides and their relatives.</title>
        <authorList>
            <person name="Sharpton T.J."/>
            <person name="Stajich J.E."/>
            <person name="Rounsley S.D."/>
            <person name="Gardner M.J."/>
            <person name="Wortman J.R."/>
            <person name="Jordar V.S."/>
            <person name="Maiti R."/>
            <person name="Kodira C.D."/>
            <person name="Neafsey D.E."/>
            <person name="Zeng Q."/>
            <person name="Hung C.-Y."/>
            <person name="McMahan C."/>
            <person name="Muszewska A."/>
            <person name="Grynberg M."/>
            <person name="Mandel M.A."/>
            <person name="Kellner E.M."/>
            <person name="Barker B.M."/>
            <person name="Galgiani J.N."/>
            <person name="Orbach M.J."/>
            <person name="Kirkland T.N."/>
            <person name="Cole G.T."/>
            <person name="Henn M.R."/>
            <person name="Birren B.W."/>
            <person name="Taylor J.W."/>
        </authorList>
    </citation>
    <scope>NUCLEOTIDE SEQUENCE [LARGE SCALE GENOMIC DNA]</scope>
    <source>
        <strain evidence="3">RMSCC 3488</strain>
    </source>
</reference>
<gene>
    <name evidence="2" type="ORF">CPAG_06021</name>
</gene>
<dbReference type="AlphaFoldDB" id="A0A0J6IDB6"/>
<dbReference type="OrthoDB" id="4194756at2759"/>
<reference evidence="2 3" key="1">
    <citation type="submission" date="2007-06" db="EMBL/GenBank/DDBJ databases">
        <title>The Genome Sequence of Coccidioides posadasii RMSCC_3488.</title>
        <authorList>
            <consortium name="Coccidioides Genome Resources Consortium"/>
            <consortium name="The Broad Institute Genome Sequencing Platform"/>
            <person name="Henn M.R."/>
            <person name="Sykes S."/>
            <person name="Young S."/>
            <person name="Jaffe D."/>
            <person name="Berlin A."/>
            <person name="Alvarez P."/>
            <person name="Butler J."/>
            <person name="Gnerre S."/>
            <person name="Grabherr M."/>
            <person name="Mauceli E."/>
            <person name="Brockman W."/>
            <person name="Kodira C."/>
            <person name="Alvarado L."/>
            <person name="Zeng Q."/>
            <person name="Crawford M."/>
            <person name="Antoine C."/>
            <person name="Devon K."/>
            <person name="Galgiani J."/>
            <person name="Orsborn K."/>
            <person name="Lewis M.L."/>
            <person name="Nusbaum C."/>
            <person name="Galagan J."/>
            <person name="Birren B."/>
        </authorList>
    </citation>
    <scope>NUCLEOTIDE SEQUENCE [LARGE SCALE GENOMIC DNA]</scope>
    <source>
        <strain evidence="2 3">RMSCC 3488</strain>
    </source>
</reference>
<name>A0A0J6IDB6_COCPO</name>
<dbReference type="VEuPathDB" id="FungiDB:CPAG_06021"/>
<proteinExistence type="predicted"/>
<sequence>MAPRLADKMTGQEFADKSTQTEPSPQSKDTAAFDKSTQTPCKIRNHERSHAWHDHRMVSVSADYALKFSPFSKTPLIGVDHLDKSTVILVLAENAVILANIPENPHARRLHDVIDEIRYLYDRHMSYFNSPKTTAWLIGPAYEGRPDWHRDLKMAVLRREMRLCPKRKFYEFVEFHDWIRTREPVLLVDAMTEETVVVKINGVDVTQEWKHEWSEKKESMKEEPERRSSGYVTEEE</sequence>
<dbReference type="EMBL" id="DS268111">
    <property type="protein sequence ID" value="KMM69707.1"/>
    <property type="molecule type" value="Genomic_DNA"/>
</dbReference>
<feature type="compositionally biased region" description="Polar residues" evidence="1">
    <location>
        <begin position="17"/>
        <end position="38"/>
    </location>
</feature>
<organism evidence="2 3">
    <name type="scientific">Coccidioides posadasii RMSCC 3488</name>
    <dbReference type="NCBI Taxonomy" id="454284"/>
    <lineage>
        <taxon>Eukaryota</taxon>
        <taxon>Fungi</taxon>
        <taxon>Dikarya</taxon>
        <taxon>Ascomycota</taxon>
        <taxon>Pezizomycotina</taxon>
        <taxon>Eurotiomycetes</taxon>
        <taxon>Eurotiomycetidae</taxon>
        <taxon>Onygenales</taxon>
        <taxon>Onygenaceae</taxon>
        <taxon>Coccidioides</taxon>
    </lineage>
</organism>
<evidence type="ECO:0000313" key="3">
    <source>
        <dbReference type="Proteomes" id="UP000054567"/>
    </source>
</evidence>
<feature type="compositionally biased region" description="Basic and acidic residues" evidence="1">
    <location>
        <begin position="214"/>
        <end position="228"/>
    </location>
</feature>
<evidence type="ECO:0000313" key="2">
    <source>
        <dbReference type="EMBL" id="KMM69707.1"/>
    </source>
</evidence>
<protein>
    <submittedName>
        <fullName evidence="2">Uncharacterized protein</fullName>
    </submittedName>
</protein>
<feature type="region of interest" description="Disordered" evidence="1">
    <location>
        <begin position="214"/>
        <end position="236"/>
    </location>
</feature>